<dbReference type="SUPFAM" id="SSF51182">
    <property type="entry name" value="RmlC-like cupins"/>
    <property type="match status" value="1"/>
</dbReference>
<organism evidence="1">
    <name type="scientific">Lyngbya confervoides BDU141951</name>
    <dbReference type="NCBI Taxonomy" id="1574623"/>
    <lineage>
        <taxon>Bacteria</taxon>
        <taxon>Bacillati</taxon>
        <taxon>Cyanobacteriota</taxon>
        <taxon>Cyanophyceae</taxon>
        <taxon>Oscillatoriophycideae</taxon>
        <taxon>Oscillatoriales</taxon>
        <taxon>Microcoleaceae</taxon>
        <taxon>Lyngbya</taxon>
    </lineage>
</organism>
<protein>
    <submittedName>
        <fullName evidence="1">Cupin</fullName>
    </submittedName>
</protein>
<dbReference type="Gene3D" id="2.60.120.10">
    <property type="entry name" value="Jelly Rolls"/>
    <property type="match status" value="1"/>
</dbReference>
<accession>A0A0C1YHL4</accession>
<dbReference type="AlphaFoldDB" id="A0A0C1YHL4"/>
<name>A0A0C1YHL4_9CYAN</name>
<dbReference type="EMBL" id="JTHE02000003">
    <property type="protein sequence ID" value="NEV68465.1"/>
    <property type="molecule type" value="Genomic_DNA"/>
</dbReference>
<evidence type="ECO:0000313" key="1">
    <source>
        <dbReference type="EMBL" id="NEV68465.1"/>
    </source>
</evidence>
<dbReference type="InterPro" id="IPR011051">
    <property type="entry name" value="RmlC_Cupin_sf"/>
</dbReference>
<reference evidence="1" key="2">
    <citation type="journal article" date="2015" name="Genome Announc.">
        <title>Draft Genome Sequence of Filamentous Marine Cyanobacterium Lyngbya confervoides Strain BDU141951.</title>
        <authorList>
            <person name="Chandrababunaidu M.M."/>
            <person name="Sen D."/>
            <person name="Tripathy S."/>
        </authorList>
    </citation>
    <scope>NUCLEOTIDE SEQUENCE</scope>
    <source>
        <strain evidence="1">BDU141951</strain>
    </source>
</reference>
<proteinExistence type="predicted"/>
<comment type="caution">
    <text evidence="1">The sequence shown here is derived from an EMBL/GenBank/DDBJ whole genome shotgun (WGS) entry which is preliminary data.</text>
</comment>
<gene>
    <name evidence="1" type="ORF">QQ91_015225</name>
</gene>
<sequence>MNAQDWFVTSDGQCQPRPSARAWDLLREPYYLHQFLTEILEILANAPHEKDEWDYLPQIRRQVRQFILNSYWVKTRSESPNAHTGVNVTTLYDEIGYPLTIQNVTTQPGLTTSIHNHGTWGVVFQIQGEERHIFWRRVNAPDQPVQIEIAGEHLLRPGEMISFHPDAIHQVETLGNTDSLTFQLYGDTQPQGRFQYQPETQTAKPF</sequence>
<dbReference type="InterPro" id="IPR014710">
    <property type="entry name" value="RmlC-like_jellyroll"/>
</dbReference>
<reference evidence="1" key="1">
    <citation type="submission" date="2014-11" db="EMBL/GenBank/DDBJ databases">
        <authorList>
            <person name="Malar M.C."/>
            <person name="Sen D."/>
            <person name="Tripathy S."/>
        </authorList>
    </citation>
    <scope>NUCLEOTIDE SEQUENCE</scope>
    <source>
        <strain evidence="1">BDU141951</strain>
    </source>
</reference>
<reference evidence="1" key="3">
    <citation type="submission" date="2020-02" db="EMBL/GenBank/DDBJ databases">
        <authorList>
            <person name="Sarangi A.N."/>
            <person name="Ghosh S."/>
            <person name="Mukherjee M."/>
            <person name="Tripathy S."/>
        </authorList>
    </citation>
    <scope>NUCLEOTIDE SEQUENCE</scope>
    <source>
        <strain evidence="1">BDU141951</strain>
    </source>
</reference>